<dbReference type="AlphaFoldDB" id="A0A6G1X7W1"/>
<keyword evidence="1" id="KW-0175">Coiled coil</keyword>
<evidence type="ECO:0000256" key="1">
    <source>
        <dbReference type="SAM" id="Coils"/>
    </source>
</evidence>
<proteinExistence type="predicted"/>
<organism evidence="2 3">
    <name type="scientific">Salinibacillus xinjiangensis</name>
    <dbReference type="NCBI Taxonomy" id="1229268"/>
    <lineage>
        <taxon>Bacteria</taxon>
        <taxon>Bacillati</taxon>
        <taxon>Bacillota</taxon>
        <taxon>Bacilli</taxon>
        <taxon>Bacillales</taxon>
        <taxon>Bacillaceae</taxon>
        <taxon>Salinibacillus</taxon>
    </lineage>
</organism>
<evidence type="ECO:0000313" key="2">
    <source>
        <dbReference type="EMBL" id="MRG87019.1"/>
    </source>
</evidence>
<keyword evidence="3" id="KW-1185">Reference proteome</keyword>
<protein>
    <submittedName>
        <fullName evidence="2">Uncharacterized protein</fullName>
    </submittedName>
</protein>
<evidence type="ECO:0000313" key="3">
    <source>
        <dbReference type="Proteomes" id="UP000480185"/>
    </source>
</evidence>
<sequence length="203" mass="24007">MTNKKRNFEEEFEKALQFLEQNQEDYLNIIEKITDNYIQSNANYSTNTYVNFQVHFFELLGVHANVILHYLKQDKPFNYNGQYTRAFRRIEKVRKISYFHLSQVDQVVVNPNKIKGTLFSYNEVHPWEMTMVALRQDGSSFNIAMDINDSMNMTSQLLDNIRGKLTNGSNNIDTNQYDNLINSFEEFKQSMNDAIEKINKEQE</sequence>
<dbReference type="EMBL" id="WJNH01000007">
    <property type="protein sequence ID" value="MRG87019.1"/>
    <property type="molecule type" value="Genomic_DNA"/>
</dbReference>
<feature type="coiled-coil region" evidence="1">
    <location>
        <begin position="9"/>
        <end position="36"/>
    </location>
</feature>
<dbReference type="RefSeq" id="WP_153728911.1">
    <property type="nucleotide sequence ID" value="NZ_WJNH01000007.1"/>
</dbReference>
<comment type="caution">
    <text evidence="2">The sequence shown here is derived from an EMBL/GenBank/DDBJ whole genome shotgun (WGS) entry which is preliminary data.</text>
</comment>
<dbReference type="Proteomes" id="UP000480185">
    <property type="component" value="Unassembled WGS sequence"/>
</dbReference>
<name>A0A6G1X7W1_9BACI</name>
<gene>
    <name evidence="2" type="ORF">GH754_11940</name>
</gene>
<accession>A0A6G1X7W1</accession>
<reference evidence="2 3" key="1">
    <citation type="submission" date="2019-11" db="EMBL/GenBank/DDBJ databases">
        <authorList>
            <person name="Li J."/>
        </authorList>
    </citation>
    <scope>NUCLEOTIDE SEQUENCE [LARGE SCALE GENOMIC DNA]</scope>
    <source>
        <strain evidence="2 3">J4</strain>
    </source>
</reference>